<name>A0A0R3Q0W0_ANGCS</name>
<reference evidence="1 2" key="2">
    <citation type="submission" date="2018-11" db="EMBL/GenBank/DDBJ databases">
        <authorList>
            <consortium name="Pathogen Informatics"/>
        </authorList>
    </citation>
    <scope>NUCLEOTIDE SEQUENCE [LARGE SCALE GENOMIC DNA]</scope>
    <source>
        <strain evidence="1 2">Costa Rica</strain>
    </source>
</reference>
<dbReference type="WBParaSite" id="ACOC_0001259401-mRNA-1">
    <property type="protein sequence ID" value="ACOC_0001259401-mRNA-1"/>
    <property type="gene ID" value="ACOC_0001259401"/>
</dbReference>
<accession>A0A0R3Q0W0</accession>
<reference evidence="3" key="1">
    <citation type="submission" date="2017-02" db="UniProtKB">
        <authorList>
            <consortium name="WormBaseParasite"/>
        </authorList>
    </citation>
    <scope>IDENTIFICATION</scope>
</reference>
<keyword evidence="2" id="KW-1185">Reference proteome</keyword>
<evidence type="ECO:0000313" key="1">
    <source>
        <dbReference type="EMBL" id="VDM64180.1"/>
    </source>
</evidence>
<dbReference type="EMBL" id="UYYA01005113">
    <property type="protein sequence ID" value="VDM64180.1"/>
    <property type="molecule type" value="Genomic_DNA"/>
</dbReference>
<evidence type="ECO:0000313" key="3">
    <source>
        <dbReference type="WBParaSite" id="ACOC_0001259401-mRNA-1"/>
    </source>
</evidence>
<dbReference type="Proteomes" id="UP000267027">
    <property type="component" value="Unassembled WGS sequence"/>
</dbReference>
<dbReference type="AlphaFoldDB" id="A0A0R3Q0W0"/>
<evidence type="ECO:0000313" key="2">
    <source>
        <dbReference type="Proteomes" id="UP000267027"/>
    </source>
</evidence>
<gene>
    <name evidence="1" type="ORF">ACOC_LOCUS12595</name>
</gene>
<proteinExistence type="predicted"/>
<protein>
    <submittedName>
        <fullName evidence="1 3">Uncharacterized protein</fullName>
    </submittedName>
</protein>
<sequence>MTVCSVYLNTCPSDEFSIADKKDWLVRIDDNDDDDEAGDCVCLFTRRRRMLACRSIGGKLAVVVKICVKETG</sequence>
<organism evidence="3">
    <name type="scientific">Angiostrongylus costaricensis</name>
    <name type="common">Nematode worm</name>
    <dbReference type="NCBI Taxonomy" id="334426"/>
    <lineage>
        <taxon>Eukaryota</taxon>
        <taxon>Metazoa</taxon>
        <taxon>Ecdysozoa</taxon>
        <taxon>Nematoda</taxon>
        <taxon>Chromadorea</taxon>
        <taxon>Rhabditida</taxon>
        <taxon>Rhabditina</taxon>
        <taxon>Rhabditomorpha</taxon>
        <taxon>Strongyloidea</taxon>
        <taxon>Metastrongylidae</taxon>
        <taxon>Angiostrongylus</taxon>
    </lineage>
</organism>